<feature type="chain" id="PRO_5045891104" evidence="1">
    <location>
        <begin position="20"/>
        <end position="150"/>
    </location>
</feature>
<sequence>MKNFLLAIAVFAVGFSLKAQTTTAPDAAKKDVLVVKEAVYDFGKIPQGKPVYHNFSITNSSTTPLVLENVQASCGCTTPEWSREPIKPGASAIIKVGYNAAAAGYFDKPITITYAGGMVKQLDIKGTVWTAPEGSAPANASVDFLKKQNL</sequence>
<dbReference type="RefSeq" id="WP_386096678.1">
    <property type="nucleotide sequence ID" value="NZ_JBHUOZ010000001.1"/>
</dbReference>
<keyword evidence="1" id="KW-0732">Signal</keyword>
<evidence type="ECO:0000256" key="1">
    <source>
        <dbReference type="SAM" id="SignalP"/>
    </source>
</evidence>
<dbReference type="PANTHER" id="PTHR37833:SF1">
    <property type="entry name" value="SIGNAL PEPTIDE PROTEIN"/>
    <property type="match status" value="1"/>
</dbReference>
<proteinExistence type="predicted"/>
<protein>
    <submittedName>
        <fullName evidence="2">DUF1573 domain-containing protein</fullName>
    </submittedName>
</protein>
<dbReference type="InterPro" id="IPR011467">
    <property type="entry name" value="DUF1573"/>
</dbReference>
<evidence type="ECO:0000313" key="3">
    <source>
        <dbReference type="Proteomes" id="UP001597511"/>
    </source>
</evidence>
<dbReference type="Proteomes" id="UP001597511">
    <property type="component" value="Unassembled WGS sequence"/>
</dbReference>
<reference evidence="3" key="1">
    <citation type="journal article" date="2019" name="Int. J. Syst. Evol. Microbiol.">
        <title>The Global Catalogue of Microorganisms (GCM) 10K type strain sequencing project: providing services to taxonomists for standard genome sequencing and annotation.</title>
        <authorList>
            <consortium name="The Broad Institute Genomics Platform"/>
            <consortium name="The Broad Institute Genome Sequencing Center for Infectious Disease"/>
            <person name="Wu L."/>
            <person name="Ma J."/>
        </authorList>
    </citation>
    <scope>NUCLEOTIDE SEQUENCE [LARGE SCALE GENOMIC DNA]</scope>
    <source>
        <strain evidence="3">KCTC 23299</strain>
    </source>
</reference>
<gene>
    <name evidence="2" type="ORF">ACFS6H_07105</name>
</gene>
<name>A0ABW6A4R2_9BACT</name>
<feature type="signal peptide" evidence="1">
    <location>
        <begin position="1"/>
        <end position="19"/>
    </location>
</feature>
<evidence type="ECO:0000313" key="2">
    <source>
        <dbReference type="EMBL" id="MFD2919465.1"/>
    </source>
</evidence>
<dbReference type="Gene3D" id="2.60.40.10">
    <property type="entry name" value="Immunoglobulins"/>
    <property type="match status" value="1"/>
</dbReference>
<dbReference type="InterPro" id="IPR013783">
    <property type="entry name" value="Ig-like_fold"/>
</dbReference>
<comment type="caution">
    <text evidence="2">The sequence shown here is derived from an EMBL/GenBank/DDBJ whole genome shotgun (WGS) entry which is preliminary data.</text>
</comment>
<organism evidence="2 3">
    <name type="scientific">Terrimonas rubra</name>
    <dbReference type="NCBI Taxonomy" id="1035890"/>
    <lineage>
        <taxon>Bacteria</taxon>
        <taxon>Pseudomonadati</taxon>
        <taxon>Bacteroidota</taxon>
        <taxon>Chitinophagia</taxon>
        <taxon>Chitinophagales</taxon>
        <taxon>Chitinophagaceae</taxon>
        <taxon>Terrimonas</taxon>
    </lineage>
</organism>
<keyword evidence="3" id="KW-1185">Reference proteome</keyword>
<dbReference type="EMBL" id="JBHUOZ010000001">
    <property type="protein sequence ID" value="MFD2919465.1"/>
    <property type="molecule type" value="Genomic_DNA"/>
</dbReference>
<dbReference type="Pfam" id="PF07610">
    <property type="entry name" value="DUF1573"/>
    <property type="match status" value="1"/>
</dbReference>
<dbReference type="PANTHER" id="PTHR37833">
    <property type="entry name" value="LIPOPROTEIN-RELATED"/>
    <property type="match status" value="1"/>
</dbReference>
<accession>A0ABW6A4R2</accession>